<proteinExistence type="inferred from homology"/>
<keyword evidence="11" id="KW-1185">Reference proteome</keyword>
<feature type="transmembrane region" description="Helical" evidence="8">
    <location>
        <begin position="382"/>
        <end position="405"/>
    </location>
</feature>
<feature type="domain" description="Type II secretion system protein GspF" evidence="9">
    <location>
        <begin position="76"/>
        <end position="199"/>
    </location>
</feature>
<dbReference type="RefSeq" id="WP_230868808.1">
    <property type="nucleotide sequence ID" value="NZ_CP046640.1"/>
</dbReference>
<dbReference type="Pfam" id="PF00482">
    <property type="entry name" value="T2SSF"/>
    <property type="match status" value="2"/>
</dbReference>
<feature type="domain" description="Type II secretion system protein GspF" evidence="9">
    <location>
        <begin position="279"/>
        <end position="401"/>
    </location>
</feature>
<evidence type="ECO:0000259" key="9">
    <source>
        <dbReference type="Pfam" id="PF00482"/>
    </source>
</evidence>
<evidence type="ECO:0000313" key="10">
    <source>
        <dbReference type="EMBL" id="QTL97156.1"/>
    </source>
</evidence>
<dbReference type="PANTHER" id="PTHR30012">
    <property type="entry name" value="GENERAL SECRETION PATHWAY PROTEIN"/>
    <property type="match status" value="1"/>
</dbReference>
<feature type="transmembrane region" description="Helical" evidence="8">
    <location>
        <begin position="176"/>
        <end position="202"/>
    </location>
</feature>
<dbReference type="PRINTS" id="PR00812">
    <property type="entry name" value="BCTERIALGSPF"/>
</dbReference>
<keyword evidence="6 8" id="KW-1133">Transmembrane helix</keyword>
<evidence type="ECO:0000256" key="7">
    <source>
        <dbReference type="ARBA" id="ARBA00023136"/>
    </source>
</evidence>
<reference evidence="10" key="1">
    <citation type="submission" date="2019-12" db="EMBL/GenBank/DDBJ databases">
        <authorList>
            <person name="zhang j."/>
            <person name="sun C.M."/>
        </authorList>
    </citation>
    <scope>NUCLEOTIDE SEQUENCE</scope>
    <source>
        <strain evidence="10">NS-1</strain>
    </source>
</reference>
<dbReference type="FunFam" id="1.20.81.30:FF:000001">
    <property type="entry name" value="Type II secretion system protein F"/>
    <property type="match status" value="1"/>
</dbReference>
<comment type="similarity">
    <text evidence="2">Belongs to the GSP F family.</text>
</comment>
<dbReference type="InterPro" id="IPR003004">
    <property type="entry name" value="GspF/PilC"/>
</dbReference>
<gene>
    <name evidence="10" type="ORF">GM661_03775</name>
</gene>
<evidence type="ECO:0000256" key="3">
    <source>
        <dbReference type="ARBA" id="ARBA00022475"/>
    </source>
</evidence>
<evidence type="ECO:0000313" key="11">
    <source>
        <dbReference type="Proteomes" id="UP000665020"/>
    </source>
</evidence>
<dbReference type="InterPro" id="IPR042094">
    <property type="entry name" value="T2SS_GspF_sf"/>
</dbReference>
<name>A0A8A7K622_9FIRM</name>
<evidence type="ECO:0000256" key="4">
    <source>
        <dbReference type="ARBA" id="ARBA00022519"/>
    </source>
</evidence>
<evidence type="ECO:0000256" key="8">
    <source>
        <dbReference type="SAM" id="Phobius"/>
    </source>
</evidence>
<dbReference type="Proteomes" id="UP000665020">
    <property type="component" value="Chromosome"/>
</dbReference>
<dbReference type="Gene3D" id="1.20.81.30">
    <property type="entry name" value="Type II secretion system (T2SS), domain F"/>
    <property type="match status" value="2"/>
</dbReference>
<organism evidence="10 11">
    <name type="scientific">Iocasia fonsfrigidae</name>
    <dbReference type="NCBI Taxonomy" id="2682810"/>
    <lineage>
        <taxon>Bacteria</taxon>
        <taxon>Bacillati</taxon>
        <taxon>Bacillota</taxon>
        <taxon>Clostridia</taxon>
        <taxon>Halanaerobiales</taxon>
        <taxon>Halanaerobiaceae</taxon>
        <taxon>Iocasia</taxon>
    </lineage>
</organism>
<keyword evidence="3" id="KW-1003">Cell membrane</keyword>
<dbReference type="GO" id="GO:0005886">
    <property type="term" value="C:plasma membrane"/>
    <property type="evidence" value="ECO:0007669"/>
    <property type="project" value="UniProtKB-SubCell"/>
</dbReference>
<evidence type="ECO:0000256" key="2">
    <source>
        <dbReference type="ARBA" id="ARBA00005745"/>
    </source>
</evidence>
<feature type="transmembrane region" description="Helical" evidence="8">
    <location>
        <begin position="230"/>
        <end position="248"/>
    </location>
</feature>
<dbReference type="AlphaFoldDB" id="A0A8A7K622"/>
<sequence length="410" mass="45381">MSSGDDMVEYTYQAYNKTGKQVSGSIEAVTENEAARKLSSEGLYPFKLEMKSKLGNDARGLRYTTSNNRSEMQIFFTRQLANLLLAGVQLADALNILVKMMSNNSYQGIVENIYKSLKSGKSFADSLTTSAGKFSANYINMIQAGEESGALGLTCQKLAADLEERKKLKSFILTSLIYPVILLIVSILAVTVMLVFVLPRFIEIYQSYNMTLPWITQIVLSFSFFLKTNWINIAILFIAAITSSWFYFSTTAGKNNIDRFVLYTPFLGNLVKKVKTSDFAASLSLMLGSGVPLLKSLSIIAETAGNVVYRDGIRKTAEGVKKGKKLSEALSSSGVFPQILNYMIMIGEETGQLPRMLEQVAEQYKEEYQNNINRLLNLFEPLAILVMGTLIGGIIIAMLLPILGINTISF</sequence>
<evidence type="ECO:0000256" key="6">
    <source>
        <dbReference type="ARBA" id="ARBA00022989"/>
    </source>
</evidence>
<dbReference type="EMBL" id="CP046640">
    <property type="protein sequence ID" value="QTL97156.1"/>
    <property type="molecule type" value="Genomic_DNA"/>
</dbReference>
<keyword evidence="5 8" id="KW-0812">Transmembrane</keyword>
<keyword evidence="4" id="KW-0997">Cell inner membrane</keyword>
<evidence type="ECO:0000256" key="1">
    <source>
        <dbReference type="ARBA" id="ARBA00004429"/>
    </source>
</evidence>
<dbReference type="InterPro" id="IPR018076">
    <property type="entry name" value="T2SS_GspF_dom"/>
</dbReference>
<keyword evidence="7 8" id="KW-0472">Membrane</keyword>
<dbReference type="KEGG" id="ifn:GM661_03775"/>
<comment type="subcellular location">
    <subcellularLocation>
        <location evidence="1">Cell inner membrane</location>
        <topology evidence="1">Multi-pass membrane protein</topology>
    </subcellularLocation>
</comment>
<evidence type="ECO:0000256" key="5">
    <source>
        <dbReference type="ARBA" id="ARBA00022692"/>
    </source>
</evidence>
<dbReference type="PANTHER" id="PTHR30012:SF0">
    <property type="entry name" value="TYPE II SECRETION SYSTEM PROTEIN F-RELATED"/>
    <property type="match status" value="1"/>
</dbReference>
<accession>A0A8A7K622</accession>
<protein>
    <submittedName>
        <fullName evidence="10">Type II secretion system F family protein</fullName>
    </submittedName>
</protein>